<dbReference type="PANTHER" id="PTHR47691">
    <property type="entry name" value="REGULATOR-RELATED"/>
    <property type="match status" value="1"/>
</dbReference>
<dbReference type="GO" id="GO:0003677">
    <property type="term" value="F:DNA binding"/>
    <property type="evidence" value="ECO:0007669"/>
    <property type="project" value="UniProtKB-UniRule"/>
</dbReference>
<dbReference type="PROSITE" id="PS51755">
    <property type="entry name" value="OMPR_PHOB"/>
    <property type="match status" value="1"/>
</dbReference>
<dbReference type="SMART" id="SM01043">
    <property type="entry name" value="BTAD"/>
    <property type="match status" value="1"/>
</dbReference>
<name>A0A8J4A2Y1_9ACTN</name>
<dbReference type="SUPFAM" id="SSF52540">
    <property type="entry name" value="P-loop containing nucleoside triphosphate hydrolases"/>
    <property type="match status" value="1"/>
</dbReference>
<proteinExistence type="inferred from homology"/>
<evidence type="ECO:0000256" key="2">
    <source>
        <dbReference type="ARBA" id="ARBA00023125"/>
    </source>
</evidence>
<dbReference type="InterPro" id="IPR036388">
    <property type="entry name" value="WH-like_DNA-bd_sf"/>
</dbReference>
<keyword evidence="6" id="KW-1185">Reference proteome</keyword>
<evidence type="ECO:0000259" key="4">
    <source>
        <dbReference type="PROSITE" id="PS51755"/>
    </source>
</evidence>
<feature type="DNA-binding region" description="OmpR/PhoB-type" evidence="3">
    <location>
        <begin position="7"/>
        <end position="105"/>
    </location>
</feature>
<dbReference type="Gene3D" id="3.40.50.300">
    <property type="entry name" value="P-loop containing nucleotide triphosphate hydrolases"/>
    <property type="match status" value="1"/>
</dbReference>
<keyword evidence="2 3" id="KW-0238">DNA-binding</keyword>
<evidence type="ECO:0000256" key="1">
    <source>
        <dbReference type="ARBA" id="ARBA00005820"/>
    </source>
</evidence>
<dbReference type="AlphaFoldDB" id="A0A8J4A2Y1"/>
<dbReference type="InterPro" id="IPR011990">
    <property type="entry name" value="TPR-like_helical_dom_sf"/>
</dbReference>
<dbReference type="InterPro" id="IPR016032">
    <property type="entry name" value="Sig_transdc_resp-reg_C-effctor"/>
</dbReference>
<feature type="domain" description="OmpR/PhoB-type" evidence="4">
    <location>
        <begin position="7"/>
        <end position="105"/>
    </location>
</feature>
<organism evidence="5 6">
    <name type="scientific">Virgisporangium ochraceum</name>
    <dbReference type="NCBI Taxonomy" id="65505"/>
    <lineage>
        <taxon>Bacteria</taxon>
        <taxon>Bacillati</taxon>
        <taxon>Actinomycetota</taxon>
        <taxon>Actinomycetes</taxon>
        <taxon>Micromonosporales</taxon>
        <taxon>Micromonosporaceae</taxon>
        <taxon>Virgisporangium</taxon>
    </lineage>
</organism>
<sequence length="1035" mass="111966">MAACQRVPVCDHARVRVELLGPLAVVADDAAPVDVPGARLKMLLARLALEAGRPVHPDTLVDDLWGEQAPSGTAAALQALVSRLRRVLGGAGAVELAAGGYRLAVEAADVDAHRFEELAGRGRRELAAGRPEDAAATLEAAARLWRGPALSDVLDATFARNAATRLQEVRAGADEDRFEAELRLGRHAEVLADLGTAAAERPLGERLAALRMRALAAAGRQSDALAVFEEMRVRLGDELGVDPSPELREVHLGLLRGELERPAARPLPAQPSRLPASVSTFVGREEELTTLSRLMSGSRLVTIVGPGGAGKTRLALEGARSVPRVWFVPLAGLTEPGGLADAVVGVVGSSGGRLYDGGQPASAVDRLAELLDVGDALLLLDNCEHLVDASAALADELLRRLPQLRILATSREPLAITGEALCHLGPLALPTAEPDLAEAGRAAAVRLFVDRAAGVRPGFAFDESTVDDVVEVCRRLDGMPLALELAAAKLRSMRIDQVARRLDDRFRLLTSGSRAALPRQRTLLAMVEWSWDLLDESERTLARRLAVFPGGADLPALEAVCADVSLPADDVLYVVDALVEKSIVQQVGDRYRMLETVRAYMAGHRTEDVSGRFAAYYLDLAERHEPRLRTREQLDAIAVFDAEQDNLVAALRVTLDARDAATAYRFVKALFWYWANRGLNTQLETFTGALLQLGDDVPPQARRAFELLRSASGAREVHPARLLWITQHAFSSRADDHVEQALDSPDPWVRATANWAHNFTLVEAGDLDGGLRARELALRGFEEVGDRWGIVMGLLAQGRGPSLRGDFATSVALFERAVAVSAELGTEDYLYWTRNRLARERMRAGDLEGSWRDLSAMRERTAALGHRRRDAGLLFSVANWQRRAGELDASEASLDSLEAQVHRLPYPEHMARDLIAGTRMMNRLMDRDAPAARALLPNAVRPNFTRAQSNGLAWAAEQVGELLALEDRPAEAATALGLSEAIRGAFDHGEPVLRVLVESLVDRLGDAGYREAYAHGAGLARPVALDRLASLTGRA</sequence>
<evidence type="ECO:0000256" key="3">
    <source>
        <dbReference type="PROSITE-ProRule" id="PRU01091"/>
    </source>
</evidence>
<dbReference type="GO" id="GO:0000160">
    <property type="term" value="P:phosphorelay signal transduction system"/>
    <property type="evidence" value="ECO:0007669"/>
    <property type="project" value="InterPro"/>
</dbReference>
<dbReference type="EMBL" id="BOPH01000145">
    <property type="protein sequence ID" value="GIJ74879.1"/>
    <property type="molecule type" value="Genomic_DNA"/>
</dbReference>
<dbReference type="Pfam" id="PF03704">
    <property type="entry name" value="BTAD"/>
    <property type="match status" value="1"/>
</dbReference>
<evidence type="ECO:0000313" key="5">
    <source>
        <dbReference type="EMBL" id="GIJ74879.1"/>
    </source>
</evidence>
<comment type="caution">
    <text evidence="5">The sequence shown here is derived from an EMBL/GenBank/DDBJ whole genome shotgun (WGS) entry which is preliminary data.</text>
</comment>
<dbReference type="CDD" id="cd15831">
    <property type="entry name" value="BTAD"/>
    <property type="match status" value="1"/>
</dbReference>
<dbReference type="SMART" id="SM00862">
    <property type="entry name" value="Trans_reg_C"/>
    <property type="match status" value="1"/>
</dbReference>
<dbReference type="PANTHER" id="PTHR47691:SF3">
    <property type="entry name" value="HTH-TYPE TRANSCRIPTIONAL REGULATOR RV0890C-RELATED"/>
    <property type="match status" value="1"/>
</dbReference>
<dbReference type="GO" id="GO:0006355">
    <property type="term" value="P:regulation of DNA-templated transcription"/>
    <property type="evidence" value="ECO:0007669"/>
    <property type="project" value="InterPro"/>
</dbReference>
<gene>
    <name evidence="5" type="ORF">Voc01_097960</name>
</gene>
<dbReference type="Proteomes" id="UP000635606">
    <property type="component" value="Unassembled WGS sequence"/>
</dbReference>
<dbReference type="Gene3D" id="1.10.10.10">
    <property type="entry name" value="Winged helix-like DNA-binding domain superfamily/Winged helix DNA-binding domain"/>
    <property type="match status" value="1"/>
</dbReference>
<dbReference type="InterPro" id="IPR005158">
    <property type="entry name" value="BTAD"/>
</dbReference>
<dbReference type="InterPro" id="IPR001867">
    <property type="entry name" value="OmpR/PhoB-type_DNA-bd"/>
</dbReference>
<dbReference type="SUPFAM" id="SSF46894">
    <property type="entry name" value="C-terminal effector domain of the bipartite response regulators"/>
    <property type="match status" value="1"/>
</dbReference>
<accession>A0A8J4A2Y1</accession>
<dbReference type="SUPFAM" id="SSF48452">
    <property type="entry name" value="TPR-like"/>
    <property type="match status" value="1"/>
</dbReference>
<dbReference type="InterPro" id="IPR027417">
    <property type="entry name" value="P-loop_NTPase"/>
</dbReference>
<evidence type="ECO:0000313" key="6">
    <source>
        <dbReference type="Proteomes" id="UP000635606"/>
    </source>
</evidence>
<protein>
    <submittedName>
        <fullName evidence="5">SARP family transcriptional regulator</fullName>
    </submittedName>
</protein>
<comment type="similarity">
    <text evidence="1">Belongs to the AfsR/DnrI/RedD regulatory family.</text>
</comment>
<dbReference type="Gene3D" id="1.25.40.10">
    <property type="entry name" value="Tetratricopeptide repeat domain"/>
    <property type="match status" value="1"/>
</dbReference>
<reference evidence="5" key="1">
    <citation type="submission" date="2021-01" db="EMBL/GenBank/DDBJ databases">
        <title>Whole genome shotgun sequence of Virgisporangium ochraceum NBRC 16418.</title>
        <authorList>
            <person name="Komaki H."/>
            <person name="Tamura T."/>
        </authorList>
    </citation>
    <scope>NUCLEOTIDE SEQUENCE</scope>
    <source>
        <strain evidence="5">NBRC 16418</strain>
    </source>
</reference>